<dbReference type="AlphaFoldDB" id="A0A1H9RRG4"/>
<name>A0A1H9RRG4_FLAFI</name>
<dbReference type="Proteomes" id="UP000183658">
    <property type="component" value="Unassembled WGS sequence"/>
</dbReference>
<sequence length="287" mass="33917">MKKIETILKIAGFMGLAFLYVQLFLIFQDDYFYLLTILIEMLVLGVIAFKLLSIYWQCFIFFMLNETYKGYNKNIEKPRLLLHLLFFPISIFFLSMIKNFSDFNRNIKSTTSFLNMIEVPNYIILTMFIFGFIISVLVMFTTWTKKFEKSYIPMMKEQLTPQMVILEFKEILGIEEIYTNELIKNKRCEVSFDNFKLFASGKKMSNKIKWIDKKGQKSTKDAKSKDITFGFIFDMLHENIINGGIKNLTGQKRSLIMNLITENFTKENEIIKKVNINKAYNNWKPNS</sequence>
<reference evidence="3" key="1">
    <citation type="submission" date="2016-10" db="EMBL/GenBank/DDBJ databases">
        <authorList>
            <person name="Varghese N."/>
            <person name="Submissions S."/>
        </authorList>
    </citation>
    <scope>NUCLEOTIDE SEQUENCE [LARGE SCALE GENOMIC DNA]</scope>
    <source>
        <strain evidence="3">DSM 15719</strain>
    </source>
</reference>
<accession>A0A1H9RRG4</accession>
<feature type="transmembrane region" description="Helical" evidence="1">
    <location>
        <begin position="7"/>
        <end position="27"/>
    </location>
</feature>
<feature type="transmembrane region" description="Helical" evidence="1">
    <location>
        <begin position="33"/>
        <end position="59"/>
    </location>
</feature>
<keyword evidence="1" id="KW-0812">Transmembrane</keyword>
<evidence type="ECO:0008006" key="4">
    <source>
        <dbReference type="Google" id="ProtNLM"/>
    </source>
</evidence>
<feature type="transmembrane region" description="Helical" evidence="1">
    <location>
        <begin position="80"/>
        <end position="101"/>
    </location>
</feature>
<keyword evidence="1" id="KW-0472">Membrane</keyword>
<keyword evidence="3" id="KW-1185">Reference proteome</keyword>
<protein>
    <recommendedName>
        <fullName evidence="4">Transmembrane protein</fullName>
    </recommendedName>
</protein>
<evidence type="ECO:0000313" key="2">
    <source>
        <dbReference type="EMBL" id="SER75306.1"/>
    </source>
</evidence>
<evidence type="ECO:0000313" key="3">
    <source>
        <dbReference type="Proteomes" id="UP000183658"/>
    </source>
</evidence>
<feature type="transmembrane region" description="Helical" evidence="1">
    <location>
        <begin position="121"/>
        <end position="144"/>
    </location>
</feature>
<gene>
    <name evidence="2" type="ORF">SAMN05444355_12329</name>
</gene>
<evidence type="ECO:0000256" key="1">
    <source>
        <dbReference type="SAM" id="Phobius"/>
    </source>
</evidence>
<organism evidence="2 3">
    <name type="scientific">Flavobacterium frigoris</name>
    <dbReference type="NCBI Taxonomy" id="229204"/>
    <lineage>
        <taxon>Bacteria</taxon>
        <taxon>Pseudomonadati</taxon>
        <taxon>Bacteroidota</taxon>
        <taxon>Flavobacteriia</taxon>
        <taxon>Flavobacteriales</taxon>
        <taxon>Flavobacteriaceae</taxon>
        <taxon>Flavobacterium</taxon>
    </lineage>
</organism>
<dbReference type="EMBL" id="FOFZ01000023">
    <property type="protein sequence ID" value="SER75306.1"/>
    <property type="molecule type" value="Genomic_DNA"/>
</dbReference>
<keyword evidence="1" id="KW-1133">Transmembrane helix</keyword>
<proteinExistence type="predicted"/>
<dbReference type="RefSeq" id="WP_074724712.1">
    <property type="nucleotide sequence ID" value="NZ_FOFZ01000023.1"/>
</dbReference>